<name>A0ABS0AYZ4_9BACT</name>
<feature type="repeat" description="TPR" evidence="2">
    <location>
        <begin position="2311"/>
        <end position="2344"/>
    </location>
</feature>
<dbReference type="Pfam" id="PF10335">
    <property type="entry name" value="DUF294_C"/>
    <property type="match status" value="1"/>
</dbReference>
<dbReference type="PROSITE" id="PS50005">
    <property type="entry name" value="TPR"/>
    <property type="match status" value="7"/>
</dbReference>
<feature type="repeat" description="TPR" evidence="2">
    <location>
        <begin position="2669"/>
        <end position="2702"/>
    </location>
</feature>
<evidence type="ECO:0000256" key="2">
    <source>
        <dbReference type="PROSITE-ProRule" id="PRU00339"/>
    </source>
</evidence>
<feature type="domain" description="DUF294" evidence="5">
    <location>
        <begin position="1702"/>
        <end position="1777"/>
    </location>
</feature>
<feature type="repeat" description="ANK" evidence="1">
    <location>
        <begin position="701"/>
        <end position="733"/>
    </location>
</feature>
<accession>A0ABS0AYZ4</accession>
<feature type="repeat" description="ANK" evidence="1">
    <location>
        <begin position="3057"/>
        <end position="3089"/>
    </location>
</feature>
<dbReference type="Gene3D" id="1.25.40.20">
    <property type="entry name" value="Ankyrin repeat-containing domain"/>
    <property type="match status" value="5"/>
</dbReference>
<dbReference type="Pfam" id="PF13374">
    <property type="entry name" value="TPR_10"/>
    <property type="match status" value="1"/>
</dbReference>
<dbReference type="PROSITE" id="PS50088">
    <property type="entry name" value="ANK_REPEAT"/>
    <property type="match status" value="9"/>
</dbReference>
<dbReference type="InterPro" id="IPR011990">
    <property type="entry name" value="TPR-like_helical_dom_sf"/>
</dbReference>
<gene>
    <name evidence="6" type="ORF">NEPTK9_000846</name>
</gene>
<dbReference type="PANTHER" id="PTHR19959">
    <property type="entry name" value="KINESIN LIGHT CHAIN"/>
    <property type="match status" value="1"/>
</dbReference>
<evidence type="ECO:0000256" key="1">
    <source>
        <dbReference type="PROSITE-ProRule" id="PRU00023"/>
    </source>
</evidence>
<dbReference type="Pfam" id="PF13424">
    <property type="entry name" value="TPR_12"/>
    <property type="match status" value="4"/>
</dbReference>
<dbReference type="PROSITE" id="PS50297">
    <property type="entry name" value="ANK_REP_REGION"/>
    <property type="match status" value="8"/>
</dbReference>
<keyword evidence="7" id="KW-1185">Reference proteome</keyword>
<protein>
    <recommendedName>
        <fullName evidence="8">Protein-PII uridylyltransferase N-terminal domain-containing protein</fullName>
    </recommendedName>
</protein>
<feature type="compositionally biased region" description="Polar residues" evidence="3">
    <location>
        <begin position="3506"/>
        <end position="3518"/>
    </location>
</feature>
<dbReference type="Pfam" id="PF13181">
    <property type="entry name" value="TPR_8"/>
    <property type="match status" value="1"/>
</dbReference>
<evidence type="ECO:0000259" key="4">
    <source>
        <dbReference type="Pfam" id="PF03445"/>
    </source>
</evidence>
<dbReference type="SMART" id="SM00028">
    <property type="entry name" value="TPR"/>
    <property type="match status" value="21"/>
</dbReference>
<feature type="repeat" description="ANK" evidence="1">
    <location>
        <begin position="1282"/>
        <end position="1314"/>
    </location>
</feature>
<evidence type="ECO:0000313" key="7">
    <source>
        <dbReference type="Proteomes" id="UP001194714"/>
    </source>
</evidence>
<feature type="repeat" description="ANK" evidence="1">
    <location>
        <begin position="1009"/>
        <end position="1041"/>
    </location>
</feature>
<feature type="repeat" description="TPR" evidence="2">
    <location>
        <begin position="2440"/>
        <end position="2473"/>
    </location>
</feature>
<dbReference type="SUPFAM" id="SSF48403">
    <property type="entry name" value="Ankyrin repeat"/>
    <property type="match status" value="3"/>
</dbReference>
<dbReference type="InterPro" id="IPR019734">
    <property type="entry name" value="TPR_rpt"/>
</dbReference>
<dbReference type="PANTHER" id="PTHR19959:SF119">
    <property type="entry name" value="FUNGAL LIPASE-LIKE DOMAIN-CONTAINING PROTEIN"/>
    <property type="match status" value="1"/>
</dbReference>
<feature type="region of interest" description="Disordered" evidence="3">
    <location>
        <begin position="3876"/>
        <end position="3941"/>
    </location>
</feature>
<feature type="domain" description="Protein-PII uridylyltransferase N-terminal" evidence="4">
    <location>
        <begin position="1474"/>
        <end position="1574"/>
    </location>
</feature>
<dbReference type="SUPFAM" id="SSF48452">
    <property type="entry name" value="TPR-like"/>
    <property type="match status" value="5"/>
</dbReference>
<dbReference type="InterPro" id="IPR002110">
    <property type="entry name" value="Ankyrin_rpt"/>
</dbReference>
<dbReference type="SMART" id="SM00248">
    <property type="entry name" value="ANK"/>
    <property type="match status" value="20"/>
</dbReference>
<feature type="repeat" description="ANK" evidence="1">
    <location>
        <begin position="1174"/>
        <end position="1206"/>
    </location>
</feature>
<keyword evidence="2" id="KW-0802">TPR repeat</keyword>
<feature type="repeat" description="TPR" evidence="2">
    <location>
        <begin position="2186"/>
        <end position="2219"/>
    </location>
</feature>
<dbReference type="InterPro" id="IPR001917">
    <property type="entry name" value="Aminotrans_II_pyridoxalP_BS"/>
</dbReference>
<feature type="repeat" description="ANK" evidence="1">
    <location>
        <begin position="806"/>
        <end position="839"/>
    </location>
</feature>
<dbReference type="InterPro" id="IPR005105">
    <property type="entry name" value="GlnD_Uridyltrans_N"/>
</dbReference>
<dbReference type="Proteomes" id="UP001194714">
    <property type="component" value="Unassembled WGS sequence"/>
</dbReference>
<sequence length="4015" mass="449472">MFFTRESIMSSSYNNSLKNSNQGLQERLIKLGTGPSLFERTVSQLKQRGKVSAEIVKELITPELLCQFNPSYERIADIELTSSHPLFDKINSILKRLELLPKKEVEPLTSLYQDFIKKTCSSSDAARLRHLMGSAKIEGNQFSTSITQELGQQISSVTPYHYTNKSDDYGTKTTATLGDLDFERGFSRSLQVGTEYAFELFISILSGKPVSPREIIKVKDLALFETPPTKDNETFVKDTFKGKRDSFTVQAKNHENITNLQELLTKNVNLNDISIKSLSEVIIASLIMNPTNLSFSTFYMKKNKQEKWEFCRFGNRGILAPTFTENEEKKVNFNLRNSLLLVPQLMKHPIGSKIVYTFRKAHVETLTLEWLKGLKQWNLYIENLLKIGVVDKSDVEKLQLILPTHKKMVHGLFKRLSAVRSILKKKQKITLWDLFTEVSPLTSEIYQEIRRTTQDQFLRGEKHLFPNLDEIVYDRPPPTVSQFTSKTTPQKLIQEKKHSTLEKAIEEWLALFSFKGFDGNRQEKFLKEVFKCFPNLQTLSLKRILFEDTKLAPLLNPIKNLQSLTIGGGQPVQKETVLMLAKNYPGLELTLGKHGHFSSQDLDALKSINGGSSNSAPFSLRFILDKEAVKIEKGELEKGLYQAILKNRLTLAASFAKAGANPNANIPGKGPLIHLIAKQAKTRGLRLLIDQGADYDKKNGNQETPLHLVAKEGAAKNGELLITRGAKLNPRSLDGSTPLHLAVLNGNKEMTSLLLAKGADPSLTNSKGENILHHLVKAGVPIPLEFFQKSLEPKKFKELVNSKNGAGETPFHIAITKNFEVKLIDSLIDLGADLTISATKKVLPPQLALQRGNLPLAKRLVEKGGNQTFIPRLVEDPKLFSELILYCWEREKDVSIAFLNQTLTLTKKTLNEAVGLATKEGLTTFNDVLEFLGGKRNIELSGQNTLLHRIASEGGDLKAVEAALASHIPLNGANQIGLTPLHIASKKGHKETVRALIKKGAAIDLKDRHGQTPLHLATLAGKKNIVEYLIKAGADIQAVTHKGDNILHLAVAKNQTDLLKFFESKYDSGISERKFAALVSHQNNEGKTPLHLTPWKDFDPLIFSDFVSYLYDPNAQDKEGNTLLHALIMGGWSYMAGEELVNYGASLTIKNNGGKSPIALNSNFSELSPPPFRGGSEKLHAACLKGDEDEIEKLIEERADPFKKDKQGRNVFHLAALSGNEYALSSVIEWANPSKVTIFKWLDEKDHEGNTPLHLALKGKSNKELAKELLSYGANPNLPGEMGNFPLHFAALSGKKDTAETLLEYGSQLLPINEARETPIDSAFKKEHYKLVVYLMAIKKGGHNSIFTSSIKNLSEDKIQDPGGFYYQEFEKLYLKAQDNDWIINKEENGRNQVHYLERMGRYHLKKGDFIIAAHLLNTTYCLAKKEKLPDHYLNHLFNSLERVERMWIEKTFKGKAPKNYKNHVGKYRSRLGEIRKEVDQTLKKGKDPKEVQAAMTENYSKLIFDIVNHAIGALPKPPPTKFALLGLGSMSRKEVSPYSDAEFAILIEKDTPQNRKYFKELSDLITLKMINLGETKYPIVRPRRVKKEIIGAKSFISGGFSMDIGGLCPQGKTGIYELIGSPKNLSEYQSEEWLEKNDAEIIMVNSMATVSLLGGEKTLVDAYRKNIDQILNSPSKNGKTIRQKRALGLLSGHINDFKPRLEGDRVEGRAFDIKQDFYRPIQMVIGSLALYYGLKTRCTTERILELERKKILSKEAATKLIDVLRTTLSLRIKTHLFYEEEKEIIYHFKDPNDKEAKGLYPIGDHELKHLSDSYQILFPLNHAARAFLTGKEDAFSTLSLDQAIDPKNMSIDQTLEKQTQRVAINPNDPKARAALQGMQQYLGDYDKALQNNLEALTLLKKQYGETTNHPDIAFALQRIGQCYFQLNDTEKASDHLFKALEMFRQLIQLSLFPKRIQELTYGMITTNQNIGRLFESAQKTEEALGFYTSSLALLRQLFLNQPHRDIGIALLSCGRCHLNVGRSLEALICNQEALKIFEALPEAKTTIELATALRSIGSFHISHESIELGVPYLERALGILEKIFGNRHHPSFLELYHDLGTAYCALGEEKMGIPLLKEALKISQKKPLSPTNLTISKSYALLGQGYSYLRRYSQAHDNYEKGLELLRKALEPELMGFWTNAPEARLIYSLRGKTYLDSGKPQLALEAFQKAININDMGNPIVLANATSMMALAHIELGAYGTAISLFEDILKKRQMVWGSKPNLVIIQNLYQLGTLYQGIYNYPKALVTFQECCKLIKSYYGKEKIAQLFPFLKAIGETHVSLGNKKEALEFFNQTLQIDQTFYGEKPHQGRVFLQASIALAYQEFGDEVQALKEIKKGYQTLQKLQGHHPTPFLSKILAYLGTLEVKTGKWKEGLNHLNQALKISKSCYKEESHPHTATVLAAIGEAYIDLKQGKKAFYYLEQALKIQESVSKTRPENGEILILMGDAFFEMEDLKQAEIYYNQAVERFNSFSSSNWVSINFLNNNSSSAWNEPDLGSAKALNKLGKVKTHLSNPESLMNLLFALTKLKKTYQDRPSPKTIDILINLACCYDACMNIGAAFQHFTQTLQMIHQVYGNNPHPQKGEAHNQIGIFKQRQGKFEEATTHFKNALETYRAFYGKAAHPDIACALTALGTHYRTIGETTKAFPLFEEAFKIQKSFFGHAPHKDIAETLSLLSVSIQEKGDKKQAAIYIEQAIKMNRQLHPNKPHTSTAKYLNTLGHLYKQQKKEEEALNCFAQAAEIVKLTFGVTPNLLSPVIFHSLAVSYLDLCQYDKAIPYFFEALTIIQQFYGFQPHSSIAAYLSSLGTACGESGDFQKGIFYASQALSMSLKLPEKQPSERTAFYHRMLGIAYRNSGNYSMASKHFEEGLSLAKVLYPSPTHKERRYFAGSIAVNEVLQKNKKKAVQALSSALDLLQNVEQEDPLPKAELTLFLESQRIKKIDARGADGKNLLEKAAEKGSKNNILFFLAMGGDISQLNRAGDTLLHLAAKRGLSAVFHTILTRSPANFVNKKNHLGQTPLHLAAQEGHTLLVRALCQKKGQTELVDQNGETPLSLALKKGQLSSFRFLANQATPPIQYTLSNPKDLLLSLKEASLAGDLTGKLFYLQSLSNDYLEKGNHLNAALYANQAFALSKSLPINPSCLKLISTHLEKIEANFFDQVIGKKRTSLPFTDKKLSELRESSKKSVKKTKSTQSIQKDLGKGFKTLLASYAEKGVKTLGKPPTSFALVGLGGLADQGVYPYSRLSYALLLKKSNKTTKKYFQNLLVFIALKVIKLGETPTPHSSNPLGFSLSSPWIGVPKEFQDSGLPSTVIFGDHSLVGKKKKHQSPPLSLMQKLFVSYPLKGETLPPTFNPRSLLCELPHELVRGLAHYHGLKSDHPLNLLGKLASQKMIDQEGAIKIKTAIGQIIEMQLTPSLAKKEKLEELYQTLVSLQKGVTSFLNENGKKPFLVSSDKVTKTPYKETPTTVKAPPSSQEDTPKDFEYKGAKYKVMPTSNENGKKPFLVSSDKVTKTPYKKTPTTVKAPPSFQEDTPKDFEYKGAKYKVMPTSGDGACALHALLGEEIEGVYRFDSQASSADAKTHFTKHLEEAVREADAPILDLFHTLISGYLSSSDTSAKTLFHESQNGLKLKAEWEKIQIPCNQAVDQSKKKEAEVWLDLIKKEPRILIQVMKQIEKIKEIQSSYYGKNKETILKMIEEKPLRLLSKVNEERSTYIDFLKNSPVLEKIETLRKEQESKLKTLKKSQIQFISSPHLLKHYTTTVSVPSFYLNTTEIKLAAILFKKKVLIVTPTSHGIEPVELINDDLKTPLIPIYYHHSHFSRCILQDNPPSSSSSSISSSSSSISSSSSSISSSSSSISSSSSSLSSSSSSISSSSSSLSSSSSSISSSSSSVSSSSSNENKMVTFDSLSLECREINKKISYQPSLKELMEAQSDLNGIYKKSEKLNQTDKHIVWNILNDIRAKIDRLIYQRTM</sequence>
<feature type="compositionally biased region" description="Low complexity" evidence="3">
    <location>
        <begin position="3876"/>
        <end position="3939"/>
    </location>
</feature>
<comment type="caution">
    <text evidence="6">The sequence shown here is derived from an EMBL/GenBank/DDBJ whole genome shotgun (WGS) entry which is preliminary data.</text>
</comment>
<dbReference type="EMBL" id="JAAEJV010000018">
    <property type="protein sequence ID" value="MBF5059336.1"/>
    <property type="molecule type" value="Genomic_DNA"/>
</dbReference>
<feature type="repeat" description="TPR" evidence="2">
    <location>
        <begin position="1914"/>
        <end position="1947"/>
    </location>
</feature>
<feature type="repeat" description="ANK" evidence="1">
    <location>
        <begin position="734"/>
        <end position="766"/>
    </location>
</feature>
<evidence type="ECO:0008006" key="8">
    <source>
        <dbReference type="Google" id="ProtNLM"/>
    </source>
</evidence>
<reference evidence="6 7" key="1">
    <citation type="submission" date="2020-01" db="EMBL/GenBank/DDBJ databases">
        <title>Draft genome sequence of Cand. Neptunochlamydia vexilliferae K9.</title>
        <authorList>
            <person name="Schulz F."/>
            <person name="Koestlbacher S."/>
            <person name="Wascher F."/>
            <person name="Pizzetti I."/>
            <person name="Horn M."/>
        </authorList>
    </citation>
    <scope>NUCLEOTIDE SEQUENCE [LARGE SCALE GENOMIC DNA]</scope>
    <source>
        <strain evidence="6 7">K9</strain>
    </source>
</reference>
<dbReference type="PROSITE" id="PS00599">
    <property type="entry name" value="AA_TRANSFER_CLASS_2"/>
    <property type="match status" value="1"/>
</dbReference>
<keyword evidence="1" id="KW-0040">ANK repeat</keyword>
<feature type="repeat" description="ANK" evidence="1">
    <location>
        <begin position="976"/>
        <end position="1008"/>
    </location>
</feature>
<feature type="repeat" description="TPR" evidence="2">
    <location>
        <begin position="2137"/>
        <end position="2170"/>
    </location>
</feature>
<organism evidence="6 7">
    <name type="scientific">Candidatus Neptunichlamydia vexilliferae</name>
    <dbReference type="NCBI Taxonomy" id="1651774"/>
    <lineage>
        <taxon>Bacteria</taxon>
        <taxon>Pseudomonadati</taxon>
        <taxon>Chlamydiota</taxon>
        <taxon>Chlamydiia</taxon>
        <taxon>Parachlamydiales</taxon>
        <taxon>Simkaniaceae</taxon>
        <taxon>Candidatus Neptunichlamydia</taxon>
    </lineage>
</organism>
<evidence type="ECO:0000313" key="6">
    <source>
        <dbReference type="EMBL" id="MBF5059336.1"/>
    </source>
</evidence>
<evidence type="ECO:0000256" key="3">
    <source>
        <dbReference type="SAM" id="MobiDB-lite"/>
    </source>
</evidence>
<proteinExistence type="predicted"/>
<evidence type="ECO:0000259" key="5">
    <source>
        <dbReference type="Pfam" id="PF10335"/>
    </source>
</evidence>
<feature type="region of interest" description="Disordered" evidence="3">
    <location>
        <begin position="3503"/>
        <end position="3522"/>
    </location>
</feature>
<dbReference type="PRINTS" id="PR01415">
    <property type="entry name" value="ANKYRIN"/>
</dbReference>
<dbReference type="InterPro" id="IPR018821">
    <property type="entry name" value="DUF294_put_nucleoTrafse_sb-bd"/>
</dbReference>
<feature type="repeat" description="TPR" evidence="2">
    <location>
        <begin position="2755"/>
        <end position="2788"/>
    </location>
</feature>
<dbReference type="Gene3D" id="1.25.40.10">
    <property type="entry name" value="Tetratricopeptide repeat domain"/>
    <property type="match status" value="7"/>
</dbReference>
<feature type="repeat" description="ANK" evidence="1">
    <location>
        <begin position="1248"/>
        <end position="1281"/>
    </location>
</feature>
<dbReference type="Pfam" id="PF03445">
    <property type="entry name" value="DUF294"/>
    <property type="match status" value="1"/>
</dbReference>
<dbReference type="InterPro" id="IPR036770">
    <property type="entry name" value="Ankyrin_rpt-contain_sf"/>
</dbReference>
<dbReference type="Pfam" id="PF12796">
    <property type="entry name" value="Ank_2"/>
    <property type="match status" value="4"/>
</dbReference>